<evidence type="ECO:0000313" key="1">
    <source>
        <dbReference type="EMBL" id="MDQ0912990.1"/>
    </source>
</evidence>
<gene>
    <name evidence="1" type="ORF">QFZ22_008975</name>
</gene>
<dbReference type="EMBL" id="JAUSZV010000005">
    <property type="protein sequence ID" value="MDQ0912990.1"/>
    <property type="molecule type" value="Genomic_DNA"/>
</dbReference>
<reference evidence="1" key="1">
    <citation type="submission" date="2023-07" db="EMBL/GenBank/DDBJ databases">
        <title>Comparative genomics of wheat-associated soil bacteria to identify genetic determinants of phenazine resistance.</title>
        <authorList>
            <person name="Mouncey N."/>
        </authorList>
    </citation>
    <scope>NUCLEOTIDE SEQUENCE</scope>
    <source>
        <strain evidence="1">V4I22</strain>
    </source>
</reference>
<organism evidence="1 2">
    <name type="scientific">Streptomyces canus</name>
    <dbReference type="NCBI Taxonomy" id="58343"/>
    <lineage>
        <taxon>Bacteria</taxon>
        <taxon>Bacillati</taxon>
        <taxon>Actinomycetota</taxon>
        <taxon>Actinomycetes</taxon>
        <taxon>Kitasatosporales</taxon>
        <taxon>Streptomycetaceae</taxon>
        <taxon>Streptomyces</taxon>
        <taxon>Streptomyces aurantiacus group</taxon>
    </lineage>
</organism>
<dbReference type="AlphaFoldDB" id="A0AAW8FUH0"/>
<sequence length="53" mass="5703">MLRVFTAELSMRKREFVLVARTAVVAVPAPVRVAGRLGVVEGSGSRSLPRPDP</sequence>
<protein>
    <submittedName>
        <fullName evidence="1">Uncharacterized protein</fullName>
    </submittedName>
</protein>
<comment type="caution">
    <text evidence="1">The sequence shown here is derived from an EMBL/GenBank/DDBJ whole genome shotgun (WGS) entry which is preliminary data.</text>
</comment>
<evidence type="ECO:0000313" key="2">
    <source>
        <dbReference type="Proteomes" id="UP001234216"/>
    </source>
</evidence>
<accession>A0AAW8FUH0</accession>
<dbReference type="RefSeq" id="WP_306985808.1">
    <property type="nucleotide sequence ID" value="NZ_JAUSZV010000005.1"/>
</dbReference>
<dbReference type="Proteomes" id="UP001234216">
    <property type="component" value="Unassembled WGS sequence"/>
</dbReference>
<name>A0AAW8FUH0_9ACTN</name>
<proteinExistence type="predicted"/>